<organism evidence="2">
    <name type="scientific">Triticum urartu</name>
    <name type="common">Red wild einkorn</name>
    <name type="synonym">Crithodium urartu</name>
    <dbReference type="NCBI Taxonomy" id="4572"/>
    <lineage>
        <taxon>Eukaryota</taxon>
        <taxon>Viridiplantae</taxon>
        <taxon>Streptophyta</taxon>
        <taxon>Embryophyta</taxon>
        <taxon>Tracheophyta</taxon>
        <taxon>Spermatophyta</taxon>
        <taxon>Magnoliopsida</taxon>
        <taxon>Liliopsida</taxon>
        <taxon>Poales</taxon>
        <taxon>Poaceae</taxon>
        <taxon>BOP clade</taxon>
        <taxon>Pooideae</taxon>
        <taxon>Triticodae</taxon>
        <taxon>Triticeae</taxon>
        <taxon>Triticinae</taxon>
        <taxon>Triticum</taxon>
    </lineage>
</organism>
<gene>
    <name evidence="2" type="ORF">TRIUR3_03340</name>
</gene>
<sequence length="505" mass="59223">MSKRDRHRGGGGAPLTPEEQEDQDIEDAVQKRLKTEFSKLKGAENRCKRAFTEAGMRGTLVAEEQKTIVSQSLPKFELKVDCSAQEFTAYIEKRRTHIRKVASYNFGERIVSTPPDHIVTFSMTEMMETPDPNSPAVSVLQLLCCDWSGYFTLFRETPDYSQDPKKRYEKGGFLTFAGMTKKMQFPDIFGPITELQQYKESYTDVTKVEIFKGFLKRMTYECPRFPESEDFVVENCELPRSHLKMVTPRLSELIREWSKLSKLAFMFFIAIIEFDMEFRESRVSFDEARKEMHSQIDMRGGDLVLNFCGSDGNFNLRTLLGGYLRLLKCEKEDIIRIIMRTKHQVTNIIHEHKPKLEEQDLTKMTAAKRSIAERRKAENNAEYARWERIRDEDGQKLERMRKRLGLRSVMTSDVKMTEVVFWRCSDIRSLPYPKTPCSVVGCLLVRRSWRRFHPEQERCSNIRSVLLYPKKLCSIAWCLSIRRSLRIFHSEEERCMTQSSLRHRH</sequence>
<protein>
    <submittedName>
        <fullName evidence="2">Uncharacterized protein</fullName>
    </submittedName>
</protein>
<feature type="region of interest" description="Disordered" evidence="1">
    <location>
        <begin position="1"/>
        <end position="27"/>
    </location>
</feature>
<dbReference type="EMBL" id="KD088819">
    <property type="protein sequence ID" value="EMS61904.1"/>
    <property type="molecule type" value="Genomic_DNA"/>
</dbReference>
<dbReference type="OMA" id="HIVTFSM"/>
<reference evidence="2" key="1">
    <citation type="journal article" date="2013" name="Nature">
        <title>Draft genome of the wheat A-genome progenitor Triticum urartu.</title>
        <authorList>
            <person name="Ling H.Q."/>
            <person name="Zhao S."/>
            <person name="Liu D."/>
            <person name="Wang J."/>
            <person name="Sun H."/>
            <person name="Zhang C."/>
            <person name="Fan H."/>
            <person name="Li D."/>
            <person name="Dong L."/>
            <person name="Tao Y."/>
            <person name="Gao C."/>
            <person name="Wu H."/>
            <person name="Li Y."/>
            <person name="Cui Y."/>
            <person name="Guo X."/>
            <person name="Zheng S."/>
            <person name="Wang B."/>
            <person name="Yu K."/>
            <person name="Liang Q."/>
            <person name="Yang W."/>
            <person name="Lou X."/>
            <person name="Chen J."/>
            <person name="Feng M."/>
            <person name="Jian J."/>
            <person name="Zhang X."/>
            <person name="Luo G."/>
            <person name="Jiang Y."/>
            <person name="Liu J."/>
            <person name="Wang Z."/>
            <person name="Sha Y."/>
            <person name="Zhang B."/>
            <person name="Wu H."/>
            <person name="Tang D."/>
            <person name="Shen Q."/>
            <person name="Xue P."/>
            <person name="Zou S."/>
            <person name="Wang X."/>
            <person name="Liu X."/>
            <person name="Wang F."/>
            <person name="Yang Y."/>
            <person name="An X."/>
            <person name="Dong Z."/>
            <person name="Zhang K."/>
            <person name="Zhang X."/>
            <person name="Luo M.C."/>
            <person name="Dvorak J."/>
            <person name="Tong Y."/>
            <person name="Wang J."/>
            <person name="Yang H."/>
            <person name="Li Z."/>
            <person name="Wang D."/>
            <person name="Zhang A."/>
            <person name="Wang J."/>
        </authorList>
    </citation>
    <scope>NUCLEOTIDE SEQUENCE</scope>
</reference>
<proteinExistence type="predicted"/>
<name>M8AM03_TRIUA</name>
<accession>M8AM03</accession>
<evidence type="ECO:0000256" key="1">
    <source>
        <dbReference type="SAM" id="MobiDB-lite"/>
    </source>
</evidence>
<dbReference type="AlphaFoldDB" id="M8AM03"/>
<evidence type="ECO:0000313" key="2">
    <source>
        <dbReference type="EMBL" id="EMS61904.1"/>
    </source>
</evidence>
<feature type="compositionally biased region" description="Acidic residues" evidence="1">
    <location>
        <begin position="18"/>
        <end position="27"/>
    </location>
</feature>